<evidence type="ECO:0000256" key="4">
    <source>
        <dbReference type="ARBA" id="ARBA00066641"/>
    </source>
</evidence>
<reference evidence="8" key="2">
    <citation type="journal article" date="2017" name="Plant Physiol. Biochem.">
        <title>Differential oxidative and antioxidative response of duckweed Lemna minor toward plant growth promoting/inhibiting bacteria.</title>
        <authorList>
            <person name="Ishizawa H."/>
            <person name="Kuroda M."/>
            <person name="Morikawa M."/>
            <person name="Ike M."/>
        </authorList>
    </citation>
    <scope>NUCLEOTIDE SEQUENCE [LARGE SCALE GENOMIC DNA]</scope>
    <source>
        <strain evidence="8">M6</strain>
    </source>
</reference>
<keyword evidence="7" id="KW-0614">Plasmid</keyword>
<keyword evidence="3" id="KW-0520">NAD</keyword>
<dbReference type="Proteomes" id="UP000278756">
    <property type="component" value="Plasmid pASEM-1"/>
</dbReference>
<evidence type="ECO:0000256" key="5">
    <source>
        <dbReference type="ARBA" id="ARBA00069939"/>
    </source>
</evidence>
<reference evidence="8" key="1">
    <citation type="journal article" date="2017" name="Biotechnol. Biofuels">
        <title>Evaluation of environmental bacterial communities as a factor affecting the growth of duckweed Lemna minor.</title>
        <authorList>
            <person name="Ishizawa H."/>
            <person name="Kuroda M."/>
            <person name="Morikawa M."/>
            <person name="Ike M."/>
        </authorList>
    </citation>
    <scope>NUCLEOTIDE SEQUENCE [LARGE SCALE GENOMIC DNA]</scope>
    <source>
        <strain evidence="8">M6</strain>
    </source>
</reference>
<evidence type="ECO:0000313" key="8">
    <source>
        <dbReference type="Proteomes" id="UP000278756"/>
    </source>
</evidence>
<accession>A0A3G9G5I7</accession>
<organism evidence="7 8">
    <name type="scientific">Asticcacaulis excentricus</name>
    <dbReference type="NCBI Taxonomy" id="78587"/>
    <lineage>
        <taxon>Bacteria</taxon>
        <taxon>Pseudomonadati</taxon>
        <taxon>Pseudomonadota</taxon>
        <taxon>Alphaproteobacteria</taxon>
        <taxon>Caulobacterales</taxon>
        <taxon>Caulobacteraceae</taxon>
        <taxon>Asticcacaulis</taxon>
    </lineage>
</organism>
<dbReference type="Gene3D" id="3.40.50.720">
    <property type="entry name" value="NAD(P)-binding Rossmann-like Domain"/>
    <property type="match status" value="1"/>
</dbReference>
<dbReference type="GO" id="GO:0047838">
    <property type="term" value="F:D-xylose 1-dehydrogenase (NAD+) activity"/>
    <property type="evidence" value="ECO:0007669"/>
    <property type="project" value="UniProtKB-EC"/>
</dbReference>
<proteinExistence type="inferred from homology"/>
<dbReference type="Pfam" id="PF13561">
    <property type="entry name" value="adh_short_C2"/>
    <property type="match status" value="1"/>
</dbReference>
<feature type="domain" description="Ketoreductase" evidence="6">
    <location>
        <begin position="6"/>
        <end position="188"/>
    </location>
</feature>
<dbReference type="RefSeq" id="WP_126424203.1">
    <property type="nucleotide sequence ID" value="NZ_AP018829.1"/>
</dbReference>
<dbReference type="SMART" id="SM00822">
    <property type="entry name" value="PKS_KR"/>
    <property type="match status" value="1"/>
</dbReference>
<dbReference type="PROSITE" id="PS00061">
    <property type="entry name" value="ADH_SHORT"/>
    <property type="match status" value="1"/>
</dbReference>
<dbReference type="EMBL" id="AP018829">
    <property type="protein sequence ID" value="BBF82580.1"/>
    <property type="molecule type" value="Genomic_DNA"/>
</dbReference>
<dbReference type="EC" id="1.1.1.175" evidence="4"/>
<dbReference type="InterPro" id="IPR020904">
    <property type="entry name" value="Sc_DH/Rdtase_CS"/>
</dbReference>
<dbReference type="OrthoDB" id="9803333at2"/>
<dbReference type="InterPro" id="IPR057326">
    <property type="entry name" value="KR_dom"/>
</dbReference>
<protein>
    <recommendedName>
        <fullName evidence="5">D-xylose 1-dehydrogenase</fullName>
        <ecNumber evidence="4">1.1.1.175</ecNumber>
    </recommendedName>
</protein>
<name>A0A3G9G5I7_9CAUL</name>
<geneLocation type="plasmid" evidence="8">
    <name>pasem-1 dna</name>
</geneLocation>
<dbReference type="PRINTS" id="PR00081">
    <property type="entry name" value="GDHRDH"/>
</dbReference>
<dbReference type="AlphaFoldDB" id="A0A3G9G5I7"/>
<dbReference type="InterPro" id="IPR002347">
    <property type="entry name" value="SDR_fam"/>
</dbReference>
<evidence type="ECO:0000259" key="6">
    <source>
        <dbReference type="SMART" id="SM00822"/>
    </source>
</evidence>
<sequence length="239" mass="24649">MRFSGKTILITGAASGIGLATAQYLAGQGAHLALIDRNAFALESVATELGALALPCDVSDEAALQAAYDATCGRFGYVDGVVNVAGAMIYKALDDLTGDDWQRLMAINFFAAAHLTQRAFSTMNRGGALVFVGSIHTHQTSPLVAPYAAAKAALSSLARTASIEGKPKGIRANAVLPGAIDTPMLRESPNIKSGAEVIDPADIGQPEDVAAAVAFLLSDEARFITGTSMVVDGGRLAKL</sequence>
<dbReference type="CDD" id="cd05233">
    <property type="entry name" value="SDR_c"/>
    <property type="match status" value="1"/>
</dbReference>
<dbReference type="PANTHER" id="PTHR24321:SF8">
    <property type="entry name" value="ESTRADIOL 17-BETA-DEHYDROGENASE 8-RELATED"/>
    <property type="match status" value="1"/>
</dbReference>
<evidence type="ECO:0000256" key="2">
    <source>
        <dbReference type="ARBA" id="ARBA00023002"/>
    </source>
</evidence>
<comment type="similarity">
    <text evidence="1">Belongs to the short-chain dehydrogenases/reductases (SDR) family.</text>
</comment>
<evidence type="ECO:0000256" key="1">
    <source>
        <dbReference type="ARBA" id="ARBA00006484"/>
    </source>
</evidence>
<keyword evidence="2 7" id="KW-0560">Oxidoreductase</keyword>
<evidence type="ECO:0000256" key="3">
    <source>
        <dbReference type="ARBA" id="ARBA00023027"/>
    </source>
</evidence>
<dbReference type="FunFam" id="3.40.50.720:FF:000084">
    <property type="entry name" value="Short-chain dehydrogenase reductase"/>
    <property type="match status" value="1"/>
</dbReference>
<evidence type="ECO:0000313" key="7">
    <source>
        <dbReference type="EMBL" id="BBF82580.1"/>
    </source>
</evidence>
<dbReference type="SUPFAM" id="SSF51735">
    <property type="entry name" value="NAD(P)-binding Rossmann-fold domains"/>
    <property type="match status" value="1"/>
</dbReference>
<dbReference type="PANTHER" id="PTHR24321">
    <property type="entry name" value="DEHYDROGENASES, SHORT CHAIN"/>
    <property type="match status" value="1"/>
</dbReference>
<dbReference type="InterPro" id="IPR036291">
    <property type="entry name" value="NAD(P)-bd_dom_sf"/>
</dbReference>
<gene>
    <name evidence="7" type="ORF">EM6_3221</name>
</gene>